<feature type="region of interest" description="Disordered" evidence="4">
    <location>
        <begin position="337"/>
        <end position="356"/>
    </location>
</feature>
<dbReference type="InterPro" id="IPR027417">
    <property type="entry name" value="P-loop_NTPase"/>
</dbReference>
<evidence type="ECO:0000256" key="2">
    <source>
        <dbReference type="ARBA" id="ARBA00022741"/>
    </source>
</evidence>
<protein>
    <submittedName>
        <fullName evidence="6">AAA family ATPase</fullName>
    </submittedName>
</protein>
<feature type="compositionally biased region" description="Polar residues" evidence="4">
    <location>
        <begin position="337"/>
        <end position="346"/>
    </location>
</feature>
<organism evidence="6 7">
    <name type="scientific">Aromatoleum toluolicum</name>
    <dbReference type="NCBI Taxonomy" id="90060"/>
    <lineage>
        <taxon>Bacteria</taxon>
        <taxon>Pseudomonadati</taxon>
        <taxon>Pseudomonadota</taxon>
        <taxon>Betaproteobacteria</taxon>
        <taxon>Rhodocyclales</taxon>
        <taxon>Rhodocyclaceae</taxon>
        <taxon>Aromatoleum</taxon>
    </lineage>
</organism>
<evidence type="ECO:0000256" key="4">
    <source>
        <dbReference type="SAM" id="MobiDB-lite"/>
    </source>
</evidence>
<keyword evidence="3" id="KW-0067">ATP-binding</keyword>
<evidence type="ECO:0000313" key="6">
    <source>
        <dbReference type="EMBL" id="NMF99726.1"/>
    </source>
</evidence>
<keyword evidence="7" id="KW-1185">Reference proteome</keyword>
<evidence type="ECO:0000313" key="7">
    <source>
        <dbReference type="Proteomes" id="UP000634522"/>
    </source>
</evidence>
<feature type="domain" description="AAA+ ATPase" evidence="5">
    <location>
        <begin position="462"/>
        <end position="594"/>
    </location>
</feature>
<accession>A0ABX1NKG1</accession>
<comment type="caution">
    <text evidence="6">The sequence shown here is derived from an EMBL/GenBank/DDBJ whole genome shotgun (WGS) entry which is preliminary data.</text>
</comment>
<dbReference type="RefSeq" id="WP_169142317.1">
    <property type="nucleotide sequence ID" value="NZ_WTVS01000051.1"/>
</dbReference>
<dbReference type="SUPFAM" id="SSF52540">
    <property type="entry name" value="P-loop containing nucleoside triphosphate hydrolases"/>
    <property type="match status" value="1"/>
</dbReference>
<dbReference type="Pfam" id="PF00004">
    <property type="entry name" value="AAA"/>
    <property type="match status" value="1"/>
</dbReference>
<dbReference type="InterPro" id="IPR003959">
    <property type="entry name" value="ATPase_AAA_core"/>
</dbReference>
<dbReference type="Proteomes" id="UP000634522">
    <property type="component" value="Unassembled WGS sequence"/>
</dbReference>
<name>A0ABX1NKG1_9RHOO</name>
<dbReference type="SMART" id="SM00382">
    <property type="entry name" value="AAA"/>
    <property type="match status" value="1"/>
</dbReference>
<dbReference type="CDD" id="cd19481">
    <property type="entry name" value="RecA-like_protease"/>
    <property type="match status" value="1"/>
</dbReference>
<dbReference type="InterPro" id="IPR003593">
    <property type="entry name" value="AAA+_ATPase"/>
</dbReference>
<sequence>MNAPATPVPQSAPHIDGARLSRAFVHAGIAHFAKLSLGAPSAVFDALAASHAGEDLATLLDTPRDDWHAACVALARVAPELRGPLGRLLADLQLQLHEWFALALCGENESSYLLNLALAELQSPGALRPGLHLVAAASDALFGAQLPPLALPNHRLVRAGVLDVVGDGPMPTRTLAVTPELWALLCGDTSAWRDTAPLPVSDAVLPQSFCEQLPSLATMLRTGATRHVVFRGARAAGLAAAARLAAAVGRPPLQMEAATWTRQPALAAACRYAGWLPALALELGPGERHVLPEHPALTVPLLLVTGRDGAIEAPALVEIDLPPLTTQERRDAWRSALASNDQTSDETSSERPGDTQLETRLREFAGHALLDGPTVHTLAERVRLDAQVRGETPGLAHLRRARAGFGSERLRQLAQPVTREVGPDELVLPDELLERFDALVARCRQRESLSDGLGASLADPAPGVRALFCGESGAGKTLAASRLATLLGAPLFRVDLSAVMNKYIGESEKNLGRLLDEAAALDVLLLIDEADALFGRRGEGKETGERYANMLTNFLLTRIEQHPGIVVLTSNNRGRIDSAFTRRFDAIIEFPPPGVAERLRIWQSHLGQRSPDAALCRQLASYCTLPGGHIRNAVLQAAALDPAAAGKQAGDATRPIAAEQLVAALIDEYRKIGRTPPPQLMHARGTS</sequence>
<proteinExistence type="inferred from homology"/>
<evidence type="ECO:0000256" key="3">
    <source>
        <dbReference type="ARBA" id="ARBA00022840"/>
    </source>
</evidence>
<reference evidence="6 7" key="1">
    <citation type="submission" date="2019-12" db="EMBL/GenBank/DDBJ databases">
        <title>Comparative genomics gives insights into the taxonomy of the Azoarcus-Aromatoleum group and reveals separate origins of nif in the plant-associated Azoarcus and non-plant-associated Aromatoleum sub-groups.</title>
        <authorList>
            <person name="Lafos M."/>
            <person name="Maluk M."/>
            <person name="Batista M."/>
            <person name="Junghare M."/>
            <person name="Carmona M."/>
            <person name="Faoro H."/>
            <person name="Cruz L.M."/>
            <person name="Battistoni F."/>
            <person name="De Souza E."/>
            <person name="Pedrosa F."/>
            <person name="Chen W.-M."/>
            <person name="Poole P.S."/>
            <person name="Dixon R.A."/>
            <person name="James E.K."/>
        </authorList>
    </citation>
    <scope>NUCLEOTIDE SEQUENCE [LARGE SCALE GENOMIC DNA]</scope>
    <source>
        <strain evidence="6 7">T</strain>
    </source>
</reference>
<evidence type="ECO:0000259" key="5">
    <source>
        <dbReference type="SMART" id="SM00382"/>
    </source>
</evidence>
<dbReference type="EMBL" id="WTVS01000051">
    <property type="protein sequence ID" value="NMF99726.1"/>
    <property type="molecule type" value="Genomic_DNA"/>
</dbReference>
<dbReference type="InterPro" id="IPR050221">
    <property type="entry name" value="26S_Proteasome_ATPase"/>
</dbReference>
<dbReference type="Gene3D" id="3.40.50.300">
    <property type="entry name" value="P-loop containing nucleotide triphosphate hydrolases"/>
    <property type="match status" value="1"/>
</dbReference>
<keyword evidence="2" id="KW-0547">Nucleotide-binding</keyword>
<gene>
    <name evidence="6" type="ORF">GPA27_20310</name>
</gene>
<evidence type="ECO:0000256" key="1">
    <source>
        <dbReference type="ARBA" id="ARBA00006914"/>
    </source>
</evidence>
<dbReference type="PANTHER" id="PTHR23073">
    <property type="entry name" value="26S PROTEASOME REGULATORY SUBUNIT"/>
    <property type="match status" value="1"/>
</dbReference>
<comment type="similarity">
    <text evidence="1">Belongs to the AAA ATPase family.</text>
</comment>